<reference evidence="3 4" key="1">
    <citation type="submission" date="2018-04" db="EMBL/GenBank/DDBJ databases">
        <title>Methylobacterium sp. PR1016A genome.</title>
        <authorList>
            <person name="Park W."/>
        </authorList>
    </citation>
    <scope>NUCLEOTIDE SEQUENCE [LARGE SCALE GENOMIC DNA]</scope>
    <source>
        <strain evidence="3 4">PR1016A</strain>
    </source>
</reference>
<organism evidence="3 4">
    <name type="scientific">Methylobacterium currus</name>
    <dbReference type="NCBI Taxonomy" id="2051553"/>
    <lineage>
        <taxon>Bacteria</taxon>
        <taxon>Pseudomonadati</taxon>
        <taxon>Pseudomonadota</taxon>
        <taxon>Alphaproteobacteria</taxon>
        <taxon>Hyphomicrobiales</taxon>
        <taxon>Methylobacteriaceae</taxon>
        <taxon>Methylobacterium</taxon>
    </lineage>
</organism>
<evidence type="ECO:0000256" key="1">
    <source>
        <dbReference type="ARBA" id="ARBA00022649"/>
    </source>
</evidence>
<dbReference type="InterPro" id="IPR035093">
    <property type="entry name" value="RelE/ParE_toxin_dom_sf"/>
</dbReference>
<keyword evidence="1" id="KW-1277">Toxin-antitoxin system</keyword>
<protein>
    <submittedName>
        <fullName evidence="3">Type II toxin-antitoxin system RelE/ParE family toxin</fullName>
    </submittedName>
</protein>
<dbReference type="RefSeq" id="WP_099954804.1">
    <property type="nucleotide sequence ID" value="NZ_CP028843.1"/>
</dbReference>
<dbReference type="EMBL" id="CP028843">
    <property type="protein sequence ID" value="AWB23006.1"/>
    <property type="molecule type" value="Genomic_DNA"/>
</dbReference>
<dbReference type="KEGG" id="mee:DA075_20570"/>
<proteinExistence type="predicted"/>
<dbReference type="AlphaFoldDB" id="A0A2R4WN93"/>
<evidence type="ECO:0000313" key="4">
    <source>
        <dbReference type="Proteomes" id="UP000244755"/>
    </source>
</evidence>
<accession>A0A2R4WN93</accession>
<sequence>MIDRTTRQADEDFYDLFADGVLNVSQARAEAHEAELFRTFARLAADPRTARERRDLPPPARLHPDGAHPIISAVERDHILIVRNLHGRQDWDSLPS</sequence>
<gene>
    <name evidence="3" type="ORF">DA075_20570</name>
</gene>
<dbReference type="Pfam" id="PF05016">
    <property type="entry name" value="ParE_toxin"/>
    <property type="match status" value="1"/>
</dbReference>
<dbReference type="Proteomes" id="UP000244755">
    <property type="component" value="Chromosome 1"/>
</dbReference>
<feature type="region of interest" description="Disordered" evidence="2">
    <location>
        <begin position="48"/>
        <end position="68"/>
    </location>
</feature>
<evidence type="ECO:0000256" key="2">
    <source>
        <dbReference type="SAM" id="MobiDB-lite"/>
    </source>
</evidence>
<feature type="compositionally biased region" description="Basic and acidic residues" evidence="2">
    <location>
        <begin position="48"/>
        <end position="66"/>
    </location>
</feature>
<dbReference type="OrthoDB" id="7173315at2"/>
<dbReference type="InterPro" id="IPR007712">
    <property type="entry name" value="RelE/ParE_toxin"/>
</dbReference>
<dbReference type="Gene3D" id="3.30.2310.20">
    <property type="entry name" value="RelE-like"/>
    <property type="match status" value="1"/>
</dbReference>
<keyword evidence="4" id="KW-1185">Reference proteome</keyword>
<name>A0A2R4WN93_9HYPH</name>
<evidence type="ECO:0000313" key="3">
    <source>
        <dbReference type="EMBL" id="AWB23006.1"/>
    </source>
</evidence>